<evidence type="ECO:0000313" key="2">
    <source>
        <dbReference type="Proteomes" id="UP001374584"/>
    </source>
</evidence>
<comment type="caution">
    <text evidence="1">The sequence shown here is derived from an EMBL/GenBank/DDBJ whole genome shotgun (WGS) entry which is preliminary data.</text>
</comment>
<organism evidence="1 2">
    <name type="scientific">Phaseolus coccineus</name>
    <name type="common">Scarlet runner bean</name>
    <name type="synonym">Phaseolus multiflorus</name>
    <dbReference type="NCBI Taxonomy" id="3886"/>
    <lineage>
        <taxon>Eukaryota</taxon>
        <taxon>Viridiplantae</taxon>
        <taxon>Streptophyta</taxon>
        <taxon>Embryophyta</taxon>
        <taxon>Tracheophyta</taxon>
        <taxon>Spermatophyta</taxon>
        <taxon>Magnoliopsida</taxon>
        <taxon>eudicotyledons</taxon>
        <taxon>Gunneridae</taxon>
        <taxon>Pentapetalae</taxon>
        <taxon>rosids</taxon>
        <taxon>fabids</taxon>
        <taxon>Fabales</taxon>
        <taxon>Fabaceae</taxon>
        <taxon>Papilionoideae</taxon>
        <taxon>50 kb inversion clade</taxon>
        <taxon>NPAAA clade</taxon>
        <taxon>indigoferoid/millettioid clade</taxon>
        <taxon>Phaseoleae</taxon>
        <taxon>Phaseolus</taxon>
    </lineage>
</organism>
<dbReference type="Proteomes" id="UP001374584">
    <property type="component" value="Unassembled WGS sequence"/>
</dbReference>
<name>A0AAN9MHF5_PHACN</name>
<dbReference type="AlphaFoldDB" id="A0AAN9MHF5"/>
<evidence type="ECO:0000313" key="1">
    <source>
        <dbReference type="EMBL" id="KAK7351982.1"/>
    </source>
</evidence>
<sequence>MMVILRLSLEERYKQHNQIFMALALSGSDLTLKWCTIRYCPVHLFLPMANAILSGNLAGDYHFQATIPVTNDFSGDFRIFQALFLITVNFSGSSLATVISFPVTSNLSKNSFRFNFLVLITVLL</sequence>
<gene>
    <name evidence="1" type="ORF">VNO80_17396</name>
</gene>
<keyword evidence="2" id="KW-1185">Reference proteome</keyword>
<dbReference type="EMBL" id="JAYMYR010000007">
    <property type="protein sequence ID" value="KAK7351982.1"/>
    <property type="molecule type" value="Genomic_DNA"/>
</dbReference>
<accession>A0AAN9MHF5</accession>
<proteinExistence type="predicted"/>
<reference evidence="1 2" key="1">
    <citation type="submission" date="2024-01" db="EMBL/GenBank/DDBJ databases">
        <title>The genomes of 5 underutilized Papilionoideae crops provide insights into root nodulation and disease resistanc.</title>
        <authorList>
            <person name="Jiang F."/>
        </authorList>
    </citation>
    <scope>NUCLEOTIDE SEQUENCE [LARGE SCALE GENOMIC DNA]</scope>
    <source>
        <strain evidence="1">JINMINGXINNONG_FW02</strain>
        <tissue evidence="1">Leaves</tissue>
    </source>
</reference>
<protein>
    <submittedName>
        <fullName evidence="1">Uncharacterized protein</fullName>
    </submittedName>
</protein>